<name>A0AAU9N7J1_9ASTR</name>
<evidence type="ECO:0000313" key="3">
    <source>
        <dbReference type="EMBL" id="CAH1435235.1"/>
    </source>
</evidence>
<dbReference type="InterPro" id="IPR057135">
    <property type="entry name" value="At4g27190-like_LRR"/>
</dbReference>
<evidence type="ECO:0000259" key="2">
    <source>
        <dbReference type="Pfam" id="PF23247"/>
    </source>
</evidence>
<dbReference type="Pfam" id="PF23247">
    <property type="entry name" value="LRR_RPS2"/>
    <property type="match status" value="1"/>
</dbReference>
<dbReference type="Proteomes" id="UP001157418">
    <property type="component" value="Unassembled WGS sequence"/>
</dbReference>
<evidence type="ECO:0000313" key="4">
    <source>
        <dbReference type="Proteomes" id="UP001157418"/>
    </source>
</evidence>
<dbReference type="Gene3D" id="3.80.10.10">
    <property type="entry name" value="Ribonuclease Inhibitor"/>
    <property type="match status" value="1"/>
</dbReference>
<keyword evidence="4" id="KW-1185">Reference proteome</keyword>
<keyword evidence="1" id="KW-0611">Plant defense</keyword>
<organism evidence="3 4">
    <name type="scientific">Lactuca virosa</name>
    <dbReference type="NCBI Taxonomy" id="75947"/>
    <lineage>
        <taxon>Eukaryota</taxon>
        <taxon>Viridiplantae</taxon>
        <taxon>Streptophyta</taxon>
        <taxon>Embryophyta</taxon>
        <taxon>Tracheophyta</taxon>
        <taxon>Spermatophyta</taxon>
        <taxon>Magnoliopsida</taxon>
        <taxon>eudicotyledons</taxon>
        <taxon>Gunneridae</taxon>
        <taxon>Pentapetalae</taxon>
        <taxon>asterids</taxon>
        <taxon>campanulids</taxon>
        <taxon>Asterales</taxon>
        <taxon>Asteraceae</taxon>
        <taxon>Cichorioideae</taxon>
        <taxon>Cichorieae</taxon>
        <taxon>Lactucinae</taxon>
        <taxon>Lactuca</taxon>
    </lineage>
</organism>
<dbReference type="AlphaFoldDB" id="A0AAU9N7J1"/>
<dbReference type="InterPro" id="IPR032675">
    <property type="entry name" value="LRR_dom_sf"/>
</dbReference>
<comment type="caution">
    <text evidence="3">The sequence shown here is derived from an EMBL/GenBank/DDBJ whole genome shotgun (WGS) entry which is preliminary data.</text>
</comment>
<sequence length="125" mass="13937">MLKLVMKKGEVSGSRINDLFEKTVVLCLGVDDINDLEEVGVKSSLRPPSSSFRNLRILNVSECATLKYLFTLHVAKAMSNLEHLEVFNCLVMKELMHLDSGGEERVTFPKLKILYLSGLPNLSGL</sequence>
<dbReference type="InterPro" id="IPR050905">
    <property type="entry name" value="Plant_NBS-LRR"/>
</dbReference>
<dbReference type="PANTHER" id="PTHR33463">
    <property type="entry name" value="NB-ARC DOMAIN-CONTAINING PROTEIN-RELATED"/>
    <property type="match status" value="1"/>
</dbReference>
<dbReference type="PANTHER" id="PTHR33463:SF198">
    <property type="entry name" value="RPP4C3"/>
    <property type="match status" value="1"/>
</dbReference>
<feature type="domain" description="Disease resistance protein At4g27190-like leucine-rich repeats" evidence="2">
    <location>
        <begin position="41"/>
        <end position="123"/>
    </location>
</feature>
<accession>A0AAU9N7J1</accession>
<gene>
    <name evidence="3" type="ORF">LVIROSA_LOCUS21694</name>
</gene>
<dbReference type="SUPFAM" id="SSF52047">
    <property type="entry name" value="RNI-like"/>
    <property type="match status" value="1"/>
</dbReference>
<protein>
    <recommendedName>
        <fullName evidence="2">Disease resistance protein At4g27190-like leucine-rich repeats domain-containing protein</fullName>
    </recommendedName>
</protein>
<proteinExistence type="predicted"/>
<evidence type="ECO:0000256" key="1">
    <source>
        <dbReference type="ARBA" id="ARBA00022821"/>
    </source>
</evidence>
<dbReference type="EMBL" id="CAKMRJ010004445">
    <property type="protein sequence ID" value="CAH1435235.1"/>
    <property type="molecule type" value="Genomic_DNA"/>
</dbReference>
<reference evidence="3 4" key="1">
    <citation type="submission" date="2022-01" db="EMBL/GenBank/DDBJ databases">
        <authorList>
            <person name="Xiong W."/>
            <person name="Schranz E."/>
        </authorList>
    </citation>
    <scope>NUCLEOTIDE SEQUENCE [LARGE SCALE GENOMIC DNA]</scope>
</reference>